<organism evidence="1 2">
    <name type="scientific">Antiquaquibacter oligotrophicus</name>
    <dbReference type="NCBI Taxonomy" id="2880260"/>
    <lineage>
        <taxon>Bacteria</taxon>
        <taxon>Bacillati</taxon>
        <taxon>Actinomycetota</taxon>
        <taxon>Actinomycetes</taxon>
        <taxon>Micrococcales</taxon>
        <taxon>Microbacteriaceae</taxon>
        <taxon>Antiquaquibacter</taxon>
    </lineage>
</organism>
<evidence type="ECO:0000313" key="1">
    <source>
        <dbReference type="EMBL" id="MDH6181810.1"/>
    </source>
</evidence>
<name>A0ABT6KPW1_9MICO</name>
<protein>
    <recommendedName>
        <fullName evidence="3">Phage tail protein</fullName>
    </recommendedName>
</protein>
<gene>
    <name evidence="1" type="ORF">M2152_001992</name>
</gene>
<comment type="caution">
    <text evidence="1">The sequence shown here is derived from an EMBL/GenBank/DDBJ whole genome shotgun (WGS) entry which is preliminary data.</text>
</comment>
<evidence type="ECO:0000313" key="2">
    <source>
        <dbReference type="Proteomes" id="UP001160142"/>
    </source>
</evidence>
<dbReference type="Gene3D" id="2.60.120.260">
    <property type="entry name" value="Galactose-binding domain-like"/>
    <property type="match status" value="1"/>
</dbReference>
<dbReference type="RefSeq" id="WP_322134112.1">
    <property type="nucleotide sequence ID" value="NZ_CP085036.1"/>
</dbReference>
<reference evidence="1 2" key="1">
    <citation type="submission" date="2023-04" db="EMBL/GenBank/DDBJ databases">
        <title>Genome Encyclopedia of Bacteria and Archaea VI: Functional Genomics of Type Strains.</title>
        <authorList>
            <person name="Whitman W."/>
        </authorList>
    </citation>
    <scope>NUCLEOTIDE SEQUENCE [LARGE SCALE GENOMIC DNA]</scope>
    <source>
        <strain evidence="1 2">SG_E_30_P1</strain>
    </source>
</reference>
<dbReference type="Proteomes" id="UP001160142">
    <property type="component" value="Unassembled WGS sequence"/>
</dbReference>
<dbReference type="EMBL" id="JARXVQ010000001">
    <property type="protein sequence ID" value="MDH6181810.1"/>
    <property type="molecule type" value="Genomic_DNA"/>
</dbReference>
<sequence length="579" mass="62759">MGAVLEEATAVVTTDAGAALHTLKLRSWNVTLDESRTPYVNATIEAVLPASLDTDDITPYADQRVRLTITRTPIDGAPASRSFNLLVHEVMSNRAAATLTIIAVSDEAKWLDVARQDDAYDLRIAGGALNGLDAKTLIETYLADPPSGTPLGLAPGFTHDTADLYNELPPTFFQWRNTMLNSSFETNTTGCIASNASFVRDNSWARSGTWSLRVAAASASSYVELGGGSGGMRSGFTAGSTFLVRASVRVRTSLGTPNSTARCIQVIARDAAGNYSAIATSDQATNVVGAVTDLELEVKIPPGVTEAWVRLVHGHSSGDLQWDALLVTNIDSNISTTETGLPDYIWYFDGANVIRKYRLSAAWPPYLNVETTTHPNQEPEWSGPTPYASISLLVPEPYVQAAQSVAGELYWEPIARIMEAARLRLFCDEQRRWRLRAIGAISPTSHELTAQHDITNLTVTASRQRSVEERPLFADHIVLTVTDAIGTLTVQQSIGTPTCTWFVERTVDYWAPTEAFEALALGMLENVYYRRHLVETTCLTDLAVNPGDQVLVDGIDQVAAVVTFQSGGTMTLTSRAVEA</sequence>
<keyword evidence="2" id="KW-1185">Reference proteome</keyword>
<evidence type="ECO:0008006" key="3">
    <source>
        <dbReference type="Google" id="ProtNLM"/>
    </source>
</evidence>
<accession>A0ABT6KPW1</accession>
<proteinExistence type="predicted"/>